<accession>A0AAD8KNQ9</accession>
<keyword evidence="2" id="KW-1185">Reference proteome</keyword>
<dbReference type="EMBL" id="JAUHHV010000004">
    <property type="protein sequence ID" value="KAK1426449.1"/>
    <property type="molecule type" value="Genomic_DNA"/>
</dbReference>
<evidence type="ECO:0000313" key="2">
    <source>
        <dbReference type="Proteomes" id="UP001229421"/>
    </source>
</evidence>
<protein>
    <submittedName>
        <fullName evidence="1">Uncharacterized protein</fullName>
    </submittedName>
</protein>
<dbReference type="PANTHER" id="PTHR35486:SF3">
    <property type="entry name" value="DUF4005 DOMAIN-CONTAINING PROTEIN"/>
    <property type="match status" value="1"/>
</dbReference>
<dbReference type="Proteomes" id="UP001229421">
    <property type="component" value="Unassembled WGS sequence"/>
</dbReference>
<proteinExistence type="predicted"/>
<sequence>MRCKKHYTDLTSISGVCSCCLRERLISLIAAQQQAQSQSQIQIQNLDGKHRNSDHNPPFPRSVSPYIHNRRRNQSEGAIDCSDNNLQNDHRYPHPHHRHSISDQVFYKTPQVQRPTFDGDTDNINNTGAESNKKRSFVRFLSFSNIFRSRNRKSVDSVSDLQYVDNNNNATSSPSWFSSIVRNRHRRKQSQSESVYVDESTVSVRRHICRDRGMSPARNSDVDESNNVDQYESVDSIYESTYSWKNTPRRTPAHQRQNACVLRHATGHRRNLSGLTFCLSPLVRASPKRKWNQKILPPEVMFSGEIKAPVRAHLANTKSFQANRSRKLADFGRRNHNR</sequence>
<gene>
    <name evidence="1" type="ORF">QVD17_15121</name>
</gene>
<dbReference type="PANTHER" id="PTHR35486">
    <property type="entry name" value="EXPRESSED PROTEIN"/>
    <property type="match status" value="1"/>
</dbReference>
<comment type="caution">
    <text evidence="1">The sequence shown here is derived from an EMBL/GenBank/DDBJ whole genome shotgun (WGS) entry which is preliminary data.</text>
</comment>
<dbReference type="AlphaFoldDB" id="A0AAD8KNQ9"/>
<name>A0AAD8KNQ9_TARER</name>
<reference evidence="1" key="1">
    <citation type="journal article" date="2023" name="bioRxiv">
        <title>Improved chromosome-level genome assembly for marigold (Tagetes erecta).</title>
        <authorList>
            <person name="Jiang F."/>
            <person name="Yuan L."/>
            <person name="Wang S."/>
            <person name="Wang H."/>
            <person name="Xu D."/>
            <person name="Wang A."/>
            <person name="Fan W."/>
        </authorList>
    </citation>
    <scope>NUCLEOTIDE SEQUENCE</scope>
    <source>
        <strain evidence="1">WSJ</strain>
        <tissue evidence="1">Leaf</tissue>
    </source>
</reference>
<evidence type="ECO:0000313" key="1">
    <source>
        <dbReference type="EMBL" id="KAK1426449.1"/>
    </source>
</evidence>
<organism evidence="1 2">
    <name type="scientific">Tagetes erecta</name>
    <name type="common">African marigold</name>
    <dbReference type="NCBI Taxonomy" id="13708"/>
    <lineage>
        <taxon>Eukaryota</taxon>
        <taxon>Viridiplantae</taxon>
        <taxon>Streptophyta</taxon>
        <taxon>Embryophyta</taxon>
        <taxon>Tracheophyta</taxon>
        <taxon>Spermatophyta</taxon>
        <taxon>Magnoliopsida</taxon>
        <taxon>eudicotyledons</taxon>
        <taxon>Gunneridae</taxon>
        <taxon>Pentapetalae</taxon>
        <taxon>asterids</taxon>
        <taxon>campanulids</taxon>
        <taxon>Asterales</taxon>
        <taxon>Asteraceae</taxon>
        <taxon>Asteroideae</taxon>
        <taxon>Heliantheae alliance</taxon>
        <taxon>Tageteae</taxon>
        <taxon>Tagetes</taxon>
    </lineage>
</organism>